<evidence type="ECO:0000256" key="1">
    <source>
        <dbReference type="SAM" id="MobiDB-lite"/>
    </source>
</evidence>
<feature type="compositionally biased region" description="Basic and acidic residues" evidence="1">
    <location>
        <begin position="37"/>
        <end position="56"/>
    </location>
</feature>
<reference evidence="2 3" key="1">
    <citation type="submission" date="2019-12" db="EMBL/GenBank/DDBJ databases">
        <authorList>
            <person name="Li J."/>
            <person name="Shi Y."/>
            <person name="Xu G."/>
            <person name="Xiao D."/>
            <person name="Ran X."/>
        </authorList>
    </citation>
    <scope>NUCLEOTIDE SEQUENCE [LARGE SCALE GENOMIC DNA]</scope>
    <source>
        <strain evidence="2 3">JCM 15915</strain>
    </source>
</reference>
<keyword evidence="3" id="KW-1185">Reference proteome</keyword>
<protein>
    <submittedName>
        <fullName evidence="2">DUF3710 domain-containing protein</fullName>
    </submittedName>
</protein>
<dbReference type="InterPro" id="IPR022183">
    <property type="entry name" value="DUF3710"/>
</dbReference>
<sequence>MVLGFGKKKQNTEASEDKSSEDVGEATTEQAPAPAVEDEKRPDRDLINAKADKDIDQAEAAAAAAEEGNTEETSRSVTGPFDVSEIETDETYIDLGGLRIKPEESVSMRIDVDQKNQSVVSVTFQKDGAILQVQPFAAPKSRGLWSEIRTELAKSVRDQNGVVDILDGTLGRQVIAKLPASLPNGDRGYRVARFVGVDGPRWFLRGVFSGDAAVKRSAARDMERVFRSLVVVRGNNPMAPRDLLPLRIPDNAVPRDQAAETPAKPGNEVPERGPEITQIG</sequence>
<dbReference type="EMBL" id="WOGT01000002">
    <property type="protein sequence ID" value="MUN54692.1"/>
    <property type="molecule type" value="Genomic_DNA"/>
</dbReference>
<dbReference type="Proteomes" id="UP000462152">
    <property type="component" value="Unassembled WGS sequence"/>
</dbReference>
<evidence type="ECO:0000313" key="3">
    <source>
        <dbReference type="Proteomes" id="UP000462152"/>
    </source>
</evidence>
<gene>
    <name evidence="2" type="ORF">GMA10_05610</name>
</gene>
<comment type="caution">
    <text evidence="2">The sequence shown here is derived from an EMBL/GenBank/DDBJ whole genome shotgun (WGS) entry which is preliminary data.</text>
</comment>
<feature type="region of interest" description="Disordered" evidence="1">
    <location>
        <begin position="1"/>
        <end position="83"/>
    </location>
</feature>
<feature type="compositionally biased region" description="Low complexity" evidence="1">
    <location>
        <begin position="58"/>
        <end position="67"/>
    </location>
</feature>
<evidence type="ECO:0000313" key="2">
    <source>
        <dbReference type="EMBL" id="MUN54692.1"/>
    </source>
</evidence>
<proteinExistence type="predicted"/>
<dbReference type="AlphaFoldDB" id="A0A7K1LIC5"/>
<dbReference type="Pfam" id="PF12502">
    <property type="entry name" value="DUF3710"/>
    <property type="match status" value="1"/>
</dbReference>
<feature type="region of interest" description="Disordered" evidence="1">
    <location>
        <begin position="248"/>
        <end position="280"/>
    </location>
</feature>
<accession>A0A7K1LIC5</accession>
<name>A0A7K1LIC5_9MICC</name>
<organism evidence="2 3">
    <name type="scientific">Rothia koreensis</name>
    <dbReference type="NCBI Taxonomy" id="592378"/>
    <lineage>
        <taxon>Bacteria</taxon>
        <taxon>Bacillati</taxon>
        <taxon>Actinomycetota</taxon>
        <taxon>Actinomycetes</taxon>
        <taxon>Micrococcales</taxon>
        <taxon>Micrococcaceae</taxon>
        <taxon>Rothia</taxon>
    </lineage>
</organism>